<dbReference type="FunFam" id="3.30.160.20:FF:000001">
    <property type="entry name" value="30S ribosomal protein S5"/>
    <property type="match status" value="1"/>
</dbReference>
<dbReference type="InterPro" id="IPR020568">
    <property type="entry name" value="Ribosomal_Su5_D2-typ_SF"/>
</dbReference>
<dbReference type="Gene3D" id="3.30.160.20">
    <property type="match status" value="1"/>
</dbReference>
<name>A0A448ZVR0_METOS</name>
<evidence type="ECO:0000256" key="10">
    <source>
        <dbReference type="SAM" id="Coils"/>
    </source>
</evidence>
<dbReference type="PROSITE" id="PS50881">
    <property type="entry name" value="S5_DSRBD"/>
    <property type="match status" value="1"/>
</dbReference>
<evidence type="ECO:0000256" key="2">
    <source>
        <dbReference type="ARBA" id="ARBA00022730"/>
    </source>
</evidence>
<keyword evidence="3 8" id="KW-0694">RNA-binding</keyword>
<accession>A0A448ZVR0</accession>
<dbReference type="NCBIfam" id="TIGR01021">
    <property type="entry name" value="rpsE_bact"/>
    <property type="match status" value="1"/>
</dbReference>
<keyword evidence="10" id="KW-0175">Coiled coil</keyword>
<dbReference type="OrthoDB" id="9809045at2"/>
<dbReference type="GO" id="GO:0003735">
    <property type="term" value="F:structural constituent of ribosome"/>
    <property type="evidence" value="ECO:0007669"/>
    <property type="project" value="UniProtKB-UniRule"/>
</dbReference>
<comment type="domain">
    <text evidence="8">The N-terminal domain interacts with the head of the 30S subunit; the C-terminal domain interacts with the body and contacts protein S4. The interaction surface between S4 and S5 is involved in control of translational fidelity.</text>
</comment>
<reference evidence="13 14" key="1">
    <citation type="submission" date="2019-01" db="EMBL/GenBank/DDBJ databases">
        <authorList>
            <consortium name="Pathogen Informatics"/>
        </authorList>
    </citation>
    <scope>NUCLEOTIDE SEQUENCE [LARGE SCALE GENOMIC DNA]</scope>
    <source>
        <strain evidence="13 14">NCTC10112</strain>
    </source>
</reference>
<dbReference type="Pfam" id="PF00333">
    <property type="entry name" value="Ribosomal_S5"/>
    <property type="match status" value="1"/>
</dbReference>
<dbReference type="HAMAP" id="MF_01307_B">
    <property type="entry name" value="Ribosomal_uS5_B"/>
    <property type="match status" value="1"/>
</dbReference>
<dbReference type="InterPro" id="IPR013810">
    <property type="entry name" value="Ribosomal_uS5_N"/>
</dbReference>
<dbReference type="Proteomes" id="UP000290482">
    <property type="component" value="Chromosome"/>
</dbReference>
<dbReference type="GO" id="GO:0015935">
    <property type="term" value="C:small ribosomal subunit"/>
    <property type="evidence" value="ECO:0007669"/>
    <property type="project" value="InterPro"/>
</dbReference>
<dbReference type="InterPro" id="IPR005712">
    <property type="entry name" value="Ribosomal_uS5_bac-type"/>
</dbReference>
<keyword evidence="4 8" id="KW-0689">Ribosomal protein</keyword>
<evidence type="ECO:0000256" key="5">
    <source>
        <dbReference type="ARBA" id="ARBA00023274"/>
    </source>
</evidence>
<evidence type="ECO:0000313" key="13">
    <source>
        <dbReference type="EMBL" id="VEU55352.1"/>
    </source>
</evidence>
<dbReference type="InterPro" id="IPR000851">
    <property type="entry name" value="Ribosomal_uS5"/>
</dbReference>
<dbReference type="GO" id="GO:0019843">
    <property type="term" value="F:rRNA binding"/>
    <property type="evidence" value="ECO:0007669"/>
    <property type="project" value="UniProtKB-UniRule"/>
</dbReference>
<evidence type="ECO:0000256" key="9">
    <source>
        <dbReference type="RuleBase" id="RU003823"/>
    </source>
</evidence>
<evidence type="ECO:0000256" key="4">
    <source>
        <dbReference type="ARBA" id="ARBA00022980"/>
    </source>
</evidence>
<dbReference type="RefSeq" id="WP_022936079.1">
    <property type="nucleotide sequence ID" value="NZ_LR214940.1"/>
</dbReference>
<protein>
    <recommendedName>
        <fullName evidence="6 8">Small ribosomal subunit protein uS5</fullName>
    </recommendedName>
</protein>
<keyword evidence="14" id="KW-1185">Reference proteome</keyword>
<dbReference type="KEGG" id="mob:NCTC10112_00183"/>
<evidence type="ECO:0000256" key="6">
    <source>
        <dbReference type="ARBA" id="ARBA00035255"/>
    </source>
</evidence>
<dbReference type="FunFam" id="3.30.230.10:FF:000002">
    <property type="entry name" value="30S ribosomal protein S5"/>
    <property type="match status" value="1"/>
</dbReference>
<dbReference type="Gene3D" id="3.30.230.10">
    <property type="match status" value="1"/>
</dbReference>
<dbReference type="Pfam" id="PF03719">
    <property type="entry name" value="Ribosomal_S5_C"/>
    <property type="match status" value="1"/>
</dbReference>
<comment type="function">
    <text evidence="8">With S4 and S12 plays an important role in translational accuracy.</text>
</comment>
<dbReference type="GO" id="GO:0005737">
    <property type="term" value="C:cytoplasm"/>
    <property type="evidence" value="ECO:0007669"/>
    <property type="project" value="UniProtKB-ARBA"/>
</dbReference>
<dbReference type="SUPFAM" id="SSF54211">
    <property type="entry name" value="Ribosomal protein S5 domain 2-like"/>
    <property type="match status" value="1"/>
</dbReference>
<dbReference type="PANTHER" id="PTHR48277">
    <property type="entry name" value="MITOCHONDRIAL RIBOSOMAL PROTEIN S5"/>
    <property type="match status" value="1"/>
</dbReference>
<evidence type="ECO:0000256" key="8">
    <source>
        <dbReference type="HAMAP-Rule" id="MF_01307"/>
    </source>
</evidence>
<keyword evidence="5 8" id="KW-0687">Ribonucleoprotein</keyword>
<dbReference type="PROSITE" id="PS00585">
    <property type="entry name" value="RIBOSOMAL_S5"/>
    <property type="match status" value="1"/>
</dbReference>
<feature type="coiled-coil region" evidence="10">
    <location>
        <begin position="2"/>
        <end position="30"/>
    </location>
</feature>
<feature type="region of interest" description="Disordered" evidence="11">
    <location>
        <begin position="47"/>
        <end position="80"/>
    </location>
</feature>
<evidence type="ECO:0000256" key="11">
    <source>
        <dbReference type="SAM" id="MobiDB-lite"/>
    </source>
</evidence>
<dbReference type="GO" id="GO:0006412">
    <property type="term" value="P:translation"/>
    <property type="evidence" value="ECO:0007669"/>
    <property type="project" value="UniProtKB-UniRule"/>
</dbReference>
<dbReference type="InterPro" id="IPR018192">
    <property type="entry name" value="Ribosomal_uS5_N_CS"/>
</dbReference>
<dbReference type="EMBL" id="LR214940">
    <property type="protein sequence ID" value="VEU55352.1"/>
    <property type="molecule type" value="Genomic_DNA"/>
</dbReference>
<proteinExistence type="inferred from homology"/>
<evidence type="ECO:0000259" key="12">
    <source>
        <dbReference type="PROSITE" id="PS50881"/>
    </source>
</evidence>
<dbReference type="GO" id="GO:0042254">
    <property type="term" value="P:ribosome biogenesis"/>
    <property type="evidence" value="ECO:0007669"/>
    <property type="project" value="UniProtKB-ARBA"/>
</dbReference>
<dbReference type="InterPro" id="IPR005324">
    <property type="entry name" value="Ribosomal_uS5_C"/>
</dbReference>
<evidence type="ECO:0000256" key="7">
    <source>
        <dbReference type="ARBA" id="ARBA00062000"/>
    </source>
</evidence>
<evidence type="ECO:0000256" key="3">
    <source>
        <dbReference type="ARBA" id="ARBA00022884"/>
    </source>
</evidence>
<organism evidence="13 14">
    <name type="scientific">Metamycoplasma orale</name>
    <name type="common">Mycoplasma orale</name>
    <dbReference type="NCBI Taxonomy" id="2121"/>
    <lineage>
        <taxon>Bacteria</taxon>
        <taxon>Bacillati</taxon>
        <taxon>Mycoplasmatota</taxon>
        <taxon>Mycoplasmoidales</taxon>
        <taxon>Metamycoplasmataceae</taxon>
        <taxon>Metamycoplasma</taxon>
    </lineage>
</organism>
<keyword evidence="2 8" id="KW-0699">rRNA-binding</keyword>
<evidence type="ECO:0000313" key="14">
    <source>
        <dbReference type="Proteomes" id="UP000290482"/>
    </source>
</evidence>
<evidence type="ECO:0000256" key="1">
    <source>
        <dbReference type="ARBA" id="ARBA00008945"/>
    </source>
</evidence>
<comment type="function">
    <text evidence="8">Located at the back of the 30S subunit body where it stabilizes the conformation of the head with respect to the body.</text>
</comment>
<gene>
    <name evidence="8 13" type="primary">rpsE</name>
    <name evidence="13" type="ORF">NCTC10112_00183</name>
</gene>
<dbReference type="AlphaFoldDB" id="A0A448ZVR0"/>
<dbReference type="PANTHER" id="PTHR48277:SF1">
    <property type="entry name" value="MITOCHONDRIAL RIBOSOMAL PROTEIN S5"/>
    <property type="match status" value="1"/>
</dbReference>
<dbReference type="SUPFAM" id="SSF54768">
    <property type="entry name" value="dsRNA-binding domain-like"/>
    <property type="match status" value="1"/>
</dbReference>
<dbReference type="InterPro" id="IPR014721">
    <property type="entry name" value="Ribsml_uS5_D2-typ_fold_subgr"/>
</dbReference>
<comment type="subunit">
    <text evidence="7 8">Part of the 30S ribosomal subunit. Contacts proteins S4 and S8.</text>
</comment>
<sequence>MAEEIKKILEKAEKENKVSLEAKKEEQEEVTKASGTKIVVRKTFNKPEFKKDASKQNNENKKLFQRSQHRDQQPKFDAEPEYEEKVIDVARVTTVVKGGRRFSFAAYVVVGNKKGKVGFGHGKANEVQDAIKKAVKDAQKNIINVPIVNGTIPHEVRQKFLASKVQLRPASKGAGIIASGTVRAVTELAGYTDISTKTYGSRTKQNIVVATIEALKQLKTVDEIAKIRDIDVKHLLNK</sequence>
<comment type="similarity">
    <text evidence="1 8 9">Belongs to the universal ribosomal protein uS5 family.</text>
</comment>
<feature type="domain" description="S5 DRBM" evidence="12">
    <location>
        <begin position="82"/>
        <end position="145"/>
    </location>
</feature>